<reference evidence="2 3" key="1">
    <citation type="submission" date="2013-10" db="EMBL/GenBank/DDBJ databases">
        <authorList>
            <person name="Wang G."/>
            <person name="Zhuang W."/>
        </authorList>
    </citation>
    <scope>NUCLEOTIDE SEQUENCE [LARGE SCALE GENOMIC DNA]</scope>
    <source>
        <strain evidence="2 3">DSM 20118</strain>
    </source>
</reference>
<sequence length="292" mass="30113">MSDHPRARTDGSPDSPRRPAGAPGPGFPASDEEELARRITEALRARAATHPDPSVVAARIEARLADAPAGPAGSSVSALRRRGGRAVLAGVVGSTIAVAGAGAAAASNPYSEVARAVENVAQAVGVDWSFMPAGYTRAQYEAFWGAGHTVEDVETLSALWDLDITETKAKAGQLLLDGQALPLGDVTRTPVDLGLGEPVVGDDPAEAFWAAGYTYEDAVALSELWSTEVYETKVRAGQLILDGGEPPIEPGSAPTPPVAPDAAPGADVPDAGMSDGAWAELPPEKRGEPRDR</sequence>
<evidence type="ECO:0000313" key="2">
    <source>
        <dbReference type="EMBL" id="KGM01500.1"/>
    </source>
</evidence>
<feature type="compositionally biased region" description="Low complexity" evidence="1">
    <location>
        <begin position="260"/>
        <end position="272"/>
    </location>
</feature>
<accession>A0A0A0B3U5</accession>
<feature type="region of interest" description="Disordered" evidence="1">
    <location>
        <begin position="1"/>
        <end position="34"/>
    </location>
</feature>
<dbReference type="OrthoDB" id="3292271at2"/>
<organism evidence="2 3">
    <name type="scientific">Cellulomonas cellasea DSM 20118</name>
    <dbReference type="NCBI Taxonomy" id="1408250"/>
    <lineage>
        <taxon>Bacteria</taxon>
        <taxon>Bacillati</taxon>
        <taxon>Actinomycetota</taxon>
        <taxon>Actinomycetes</taxon>
        <taxon>Micrococcales</taxon>
        <taxon>Cellulomonadaceae</taxon>
        <taxon>Cellulomonas</taxon>
    </lineage>
</organism>
<evidence type="ECO:0000256" key="1">
    <source>
        <dbReference type="SAM" id="MobiDB-lite"/>
    </source>
</evidence>
<feature type="compositionally biased region" description="Basic and acidic residues" evidence="1">
    <location>
        <begin position="282"/>
        <end position="292"/>
    </location>
</feature>
<protein>
    <submittedName>
        <fullName evidence="2">Uncharacterized protein</fullName>
    </submittedName>
</protein>
<name>A0A0A0B3U5_9CELL</name>
<dbReference type="Proteomes" id="UP000029833">
    <property type="component" value="Unassembled WGS sequence"/>
</dbReference>
<feature type="compositionally biased region" description="Basic and acidic residues" evidence="1">
    <location>
        <begin position="1"/>
        <end position="17"/>
    </location>
</feature>
<dbReference type="EMBL" id="AXNT01000102">
    <property type="protein sequence ID" value="KGM01500.1"/>
    <property type="molecule type" value="Genomic_DNA"/>
</dbReference>
<gene>
    <name evidence="2" type="ORF">Q760_00970</name>
</gene>
<feature type="compositionally biased region" description="Pro residues" evidence="1">
    <location>
        <begin position="247"/>
        <end position="259"/>
    </location>
</feature>
<comment type="caution">
    <text evidence="2">The sequence shown here is derived from an EMBL/GenBank/DDBJ whole genome shotgun (WGS) entry which is preliminary data.</text>
</comment>
<keyword evidence="3" id="KW-1185">Reference proteome</keyword>
<dbReference type="AlphaFoldDB" id="A0A0A0B3U5"/>
<feature type="region of interest" description="Disordered" evidence="1">
    <location>
        <begin position="241"/>
        <end position="292"/>
    </location>
</feature>
<dbReference type="RefSeq" id="WP_034632100.1">
    <property type="nucleotide sequence ID" value="NZ_AXNT01000102.1"/>
</dbReference>
<proteinExistence type="predicted"/>
<dbReference type="STRING" id="1408250.Q760_00970"/>
<evidence type="ECO:0000313" key="3">
    <source>
        <dbReference type="Proteomes" id="UP000029833"/>
    </source>
</evidence>